<organism evidence="2 3">
    <name type="scientific">Cellulomonas alba</name>
    <dbReference type="NCBI Taxonomy" id="3053467"/>
    <lineage>
        <taxon>Bacteria</taxon>
        <taxon>Bacillati</taxon>
        <taxon>Actinomycetota</taxon>
        <taxon>Actinomycetes</taxon>
        <taxon>Micrococcales</taxon>
        <taxon>Cellulomonadaceae</taxon>
        <taxon>Cellulomonas</taxon>
    </lineage>
</organism>
<evidence type="ECO:0000313" key="2">
    <source>
        <dbReference type="EMBL" id="MDM7855449.1"/>
    </source>
</evidence>
<dbReference type="EMBL" id="JAUCGQ010000001">
    <property type="protein sequence ID" value="MDM7855449.1"/>
    <property type="molecule type" value="Genomic_DNA"/>
</dbReference>
<sequence>MALRTPPEPVSVDLRRVVLVGMAVWLVALVPCVLLGSLTDVGWTPAWVCLAGLALGGIALDWTRRHRAA</sequence>
<feature type="transmembrane region" description="Helical" evidence="1">
    <location>
        <begin position="44"/>
        <end position="63"/>
    </location>
</feature>
<feature type="transmembrane region" description="Helical" evidence="1">
    <location>
        <begin position="17"/>
        <end position="38"/>
    </location>
</feature>
<gene>
    <name evidence="2" type="ORF">QRT04_10960</name>
</gene>
<proteinExistence type="predicted"/>
<keyword evidence="1" id="KW-1133">Transmembrane helix</keyword>
<dbReference type="InterPro" id="IPR019681">
    <property type="entry name" value="DUF2530"/>
</dbReference>
<protein>
    <submittedName>
        <fullName evidence="2">DUF2530 domain-containing protein</fullName>
    </submittedName>
</protein>
<keyword evidence="1" id="KW-0812">Transmembrane</keyword>
<dbReference type="Proteomes" id="UP001529338">
    <property type="component" value="Unassembled WGS sequence"/>
</dbReference>
<evidence type="ECO:0000256" key="1">
    <source>
        <dbReference type="SAM" id="Phobius"/>
    </source>
</evidence>
<accession>A0ABT7SIQ5</accession>
<comment type="caution">
    <text evidence="2">The sequence shown here is derived from an EMBL/GenBank/DDBJ whole genome shotgun (WGS) entry which is preliminary data.</text>
</comment>
<evidence type="ECO:0000313" key="3">
    <source>
        <dbReference type="Proteomes" id="UP001529338"/>
    </source>
</evidence>
<dbReference type="RefSeq" id="WP_289455270.1">
    <property type="nucleotide sequence ID" value="NZ_JAUCGQ010000001.1"/>
</dbReference>
<keyword evidence="1" id="KW-0472">Membrane</keyword>
<dbReference type="Pfam" id="PF10745">
    <property type="entry name" value="DUF2530"/>
    <property type="match status" value="1"/>
</dbReference>
<reference evidence="2 3" key="1">
    <citation type="submission" date="2023-06" db="EMBL/GenBank/DDBJ databases">
        <title>Cellulomonas sp. MW4 Whole genome sequence.</title>
        <authorList>
            <person name="Park S."/>
        </authorList>
    </citation>
    <scope>NUCLEOTIDE SEQUENCE [LARGE SCALE GENOMIC DNA]</scope>
    <source>
        <strain evidence="2 3">MW4</strain>
    </source>
</reference>
<keyword evidence="3" id="KW-1185">Reference proteome</keyword>
<name>A0ABT7SIQ5_9CELL</name>